<reference evidence="1 2" key="1">
    <citation type="journal article" date="2015" name="Environ. Microbiol.">
        <title>Genome analyses suggest the presence of polyploidy and recent human-driven expansions in eight global populations of the honeybee pathogen Nosema ceranae.</title>
        <authorList>
            <person name="Pelin A."/>
            <person name="Selman M."/>
            <person name="Aris-Brosou S."/>
            <person name="Farinelli L."/>
            <person name="Corradi N."/>
        </authorList>
    </citation>
    <scope>NUCLEOTIDE SEQUENCE [LARGE SCALE GENOMIC DNA]</scope>
    <source>
        <strain evidence="1 2">PA08 1199</strain>
    </source>
</reference>
<protein>
    <submittedName>
        <fullName evidence="1">Uncharacterized protein</fullName>
    </submittedName>
</protein>
<dbReference type="VEuPathDB" id="MicrosporidiaDB:AAJ76_1320001541"/>
<dbReference type="Proteomes" id="UP000034350">
    <property type="component" value="Unassembled WGS sequence"/>
</dbReference>
<gene>
    <name evidence="1" type="ORF">AAJ76_1320001541</name>
</gene>
<proteinExistence type="predicted"/>
<dbReference type="GeneID" id="36318878"/>
<dbReference type="AlphaFoldDB" id="A0A0F9WAT8"/>
<name>A0A0F9WAT8_9MICR</name>
<comment type="caution">
    <text evidence="1">The sequence shown here is derived from an EMBL/GenBank/DDBJ whole genome shotgun (WGS) entry which is preliminary data.</text>
</comment>
<evidence type="ECO:0000313" key="1">
    <source>
        <dbReference type="EMBL" id="KKO74040.1"/>
    </source>
</evidence>
<evidence type="ECO:0000313" key="2">
    <source>
        <dbReference type="Proteomes" id="UP000034350"/>
    </source>
</evidence>
<keyword evidence="2" id="KW-1185">Reference proteome</keyword>
<dbReference type="OrthoDB" id="2190879at2759"/>
<dbReference type="RefSeq" id="XP_024329782.1">
    <property type="nucleotide sequence ID" value="XM_024473976.1"/>
</dbReference>
<sequence>MHVKNICLERKEKELFYKGITYLILKGTSISEKDYCLITRMSNLYKLTTNLAKHALRSIGEAKLLLRENQMRTVRRERRILRKKRSRI</sequence>
<dbReference type="EMBL" id="JPQZ01000132">
    <property type="protein sequence ID" value="KKO74040.1"/>
    <property type="molecule type" value="Genomic_DNA"/>
</dbReference>
<accession>A0A0F9WAT8</accession>
<organism evidence="1 2">
    <name type="scientific">Vairimorpha ceranae</name>
    <dbReference type="NCBI Taxonomy" id="40302"/>
    <lineage>
        <taxon>Eukaryota</taxon>
        <taxon>Fungi</taxon>
        <taxon>Fungi incertae sedis</taxon>
        <taxon>Microsporidia</taxon>
        <taxon>Nosematidae</taxon>
        <taxon>Vairimorpha</taxon>
    </lineage>
</organism>